<sequence>MKRIAEPIETKDLCSYGCGLTAKFINASKNLMCDISHSKCPELRRKNSEGAKKAHSLETVSRYKKMSEESKIRMNWNKNNFNADFSYNGKGSHKKVLILERGHRCESCNLESWFNEPIPLELEHCDGVNVNNTKENLLLLCPNCHAKTRFCRGRNKNNGKIKVSDKNLLTSLKKHSNIRQALIEVGLTPKGGNYKRAKKLWARGEIG</sequence>
<dbReference type="InterPro" id="IPR003615">
    <property type="entry name" value="HNH_nuc"/>
</dbReference>
<evidence type="ECO:0000313" key="1">
    <source>
        <dbReference type="EMBL" id="CAB4162998.1"/>
    </source>
</evidence>
<dbReference type="EMBL" id="LR796734">
    <property type="protein sequence ID" value="CAB4162998.1"/>
    <property type="molecule type" value="Genomic_DNA"/>
</dbReference>
<accession>A0A6J5P0W5</accession>
<dbReference type="CDD" id="cd00085">
    <property type="entry name" value="HNHc"/>
    <property type="match status" value="1"/>
</dbReference>
<organism evidence="1">
    <name type="scientific">uncultured Caudovirales phage</name>
    <dbReference type="NCBI Taxonomy" id="2100421"/>
    <lineage>
        <taxon>Viruses</taxon>
        <taxon>Duplodnaviria</taxon>
        <taxon>Heunggongvirae</taxon>
        <taxon>Uroviricota</taxon>
        <taxon>Caudoviricetes</taxon>
        <taxon>Peduoviridae</taxon>
        <taxon>Maltschvirus</taxon>
        <taxon>Maltschvirus maltsch</taxon>
    </lineage>
</organism>
<gene>
    <name evidence="1" type="ORF">UFOVP787_220</name>
</gene>
<proteinExistence type="predicted"/>
<name>A0A6J5P0W5_9CAUD</name>
<protein>
    <submittedName>
        <fullName evidence="1">HNHc domain containing protein</fullName>
    </submittedName>
</protein>
<reference evidence="1" key="1">
    <citation type="submission" date="2020-04" db="EMBL/GenBank/DDBJ databases">
        <authorList>
            <person name="Chiriac C."/>
            <person name="Salcher M."/>
            <person name="Ghai R."/>
            <person name="Kavagutti S V."/>
        </authorList>
    </citation>
    <scope>NUCLEOTIDE SEQUENCE</scope>
</reference>